<sequence>MAAVTVIVNAGAGLGYNQDLKATLREKFAANGMEARITLAASGEEMIATARAAVAAGERLVVAGGGDGTMNAVASVLVDSGTAFGVLPMGTLNHFAKDLGIPLLLDDAIANIAHGVPQAVDVADVNGRVFLNNSSLGLYPDIVRDRIKQQRRLGRGKWLAFVWASLAALRRFPFLSLRLHVNGDAHPRRTPFVFIGNNEYTMEGLNIGERSRLDGGKLSLYVAQRPTRLGLVRLAAHALFGKLKQARDFDVLLADSLAIDTRRKLMRVATDGEVTLMAPPLNYRSRPGALTVIVPRKEK</sequence>
<dbReference type="OrthoDB" id="142078at2"/>
<dbReference type="GO" id="GO:0019242">
    <property type="term" value="P:methylglyoxal biosynthetic process"/>
    <property type="evidence" value="ECO:0007669"/>
    <property type="project" value="InterPro"/>
</dbReference>
<dbReference type="InterPro" id="IPR016064">
    <property type="entry name" value="NAD/diacylglycerol_kinase_sf"/>
</dbReference>
<evidence type="ECO:0000313" key="3">
    <source>
        <dbReference type="Proteomes" id="UP000318431"/>
    </source>
</evidence>
<evidence type="ECO:0000259" key="1">
    <source>
        <dbReference type="PROSITE" id="PS50146"/>
    </source>
</evidence>
<dbReference type="AlphaFoldDB" id="A0A562RMB4"/>
<dbReference type="GO" id="GO:0016301">
    <property type="term" value="F:kinase activity"/>
    <property type="evidence" value="ECO:0007669"/>
    <property type="project" value="UniProtKB-KW"/>
</dbReference>
<dbReference type="Pfam" id="PF00781">
    <property type="entry name" value="DAGK_cat"/>
    <property type="match status" value="1"/>
</dbReference>
<dbReference type="Gene3D" id="2.60.200.40">
    <property type="match status" value="1"/>
</dbReference>
<evidence type="ECO:0000313" key="2">
    <source>
        <dbReference type="EMBL" id="TWI70162.1"/>
    </source>
</evidence>
<dbReference type="Gene3D" id="3.40.50.10330">
    <property type="entry name" value="Probable inorganic polyphosphate/atp-NAD kinase, domain 1"/>
    <property type="match status" value="1"/>
</dbReference>
<gene>
    <name evidence="2" type="ORF">IP91_01242</name>
</gene>
<dbReference type="Proteomes" id="UP000318431">
    <property type="component" value="Unassembled WGS sequence"/>
</dbReference>
<dbReference type="GO" id="GO:0008929">
    <property type="term" value="F:methylglyoxal synthase activity"/>
    <property type="evidence" value="ECO:0007669"/>
    <property type="project" value="InterPro"/>
</dbReference>
<dbReference type="PANTHER" id="PTHR30492">
    <property type="entry name" value="METHYLGLYOXAL SYNTHASE"/>
    <property type="match status" value="1"/>
</dbReference>
<accession>A0A562RMB4</accession>
<dbReference type="InterPro" id="IPR045540">
    <property type="entry name" value="YegS/DAGK_C"/>
</dbReference>
<organism evidence="2 3">
    <name type="scientific">Pseudoduganella lurida</name>
    <dbReference type="NCBI Taxonomy" id="1036180"/>
    <lineage>
        <taxon>Bacteria</taxon>
        <taxon>Pseudomonadati</taxon>
        <taxon>Pseudomonadota</taxon>
        <taxon>Betaproteobacteria</taxon>
        <taxon>Burkholderiales</taxon>
        <taxon>Oxalobacteraceae</taxon>
        <taxon>Telluria group</taxon>
        <taxon>Pseudoduganella</taxon>
    </lineage>
</organism>
<keyword evidence="3" id="KW-1185">Reference proteome</keyword>
<dbReference type="PANTHER" id="PTHR30492:SF0">
    <property type="entry name" value="METHYLGLYOXAL SYNTHASE"/>
    <property type="match status" value="1"/>
</dbReference>
<dbReference type="InterPro" id="IPR001206">
    <property type="entry name" value="Diacylglycerol_kinase_cat_dom"/>
</dbReference>
<proteinExistence type="predicted"/>
<dbReference type="EMBL" id="VLLB01000001">
    <property type="protein sequence ID" value="TWI70162.1"/>
    <property type="molecule type" value="Genomic_DNA"/>
</dbReference>
<dbReference type="Pfam" id="PF19279">
    <property type="entry name" value="YegS_C"/>
    <property type="match status" value="1"/>
</dbReference>
<comment type="caution">
    <text evidence="2">The sequence shown here is derived from an EMBL/GenBank/DDBJ whole genome shotgun (WGS) entry which is preliminary data.</text>
</comment>
<dbReference type="SUPFAM" id="SSF111331">
    <property type="entry name" value="NAD kinase/diacylglycerol kinase-like"/>
    <property type="match status" value="1"/>
</dbReference>
<dbReference type="PROSITE" id="PS50146">
    <property type="entry name" value="DAGK"/>
    <property type="match status" value="1"/>
</dbReference>
<keyword evidence="2" id="KW-0418">Kinase</keyword>
<keyword evidence="2" id="KW-0808">Transferase</keyword>
<dbReference type="InterPro" id="IPR004363">
    <property type="entry name" value="Methylgl_synth"/>
</dbReference>
<dbReference type="GO" id="GO:0005829">
    <property type="term" value="C:cytosol"/>
    <property type="evidence" value="ECO:0007669"/>
    <property type="project" value="TreeGrafter"/>
</dbReference>
<dbReference type="RefSeq" id="WP_145647847.1">
    <property type="nucleotide sequence ID" value="NZ_VLLB01000001.1"/>
</dbReference>
<protein>
    <submittedName>
        <fullName evidence="2">Diacylglycerol kinase family enzyme</fullName>
    </submittedName>
</protein>
<name>A0A562RMB4_9BURK</name>
<dbReference type="InterPro" id="IPR017438">
    <property type="entry name" value="ATP-NAD_kinase_N"/>
</dbReference>
<dbReference type="SMART" id="SM00046">
    <property type="entry name" value="DAGKc"/>
    <property type="match status" value="1"/>
</dbReference>
<reference evidence="2 3" key="1">
    <citation type="journal article" date="2015" name="Stand. Genomic Sci.">
        <title>Genomic Encyclopedia of Bacterial and Archaeal Type Strains, Phase III: the genomes of soil and plant-associated and newly described type strains.</title>
        <authorList>
            <person name="Whitman W.B."/>
            <person name="Woyke T."/>
            <person name="Klenk H.P."/>
            <person name="Zhou Y."/>
            <person name="Lilburn T.G."/>
            <person name="Beck B.J."/>
            <person name="De Vos P."/>
            <person name="Vandamme P."/>
            <person name="Eisen J.A."/>
            <person name="Garrity G."/>
            <person name="Hugenholtz P."/>
            <person name="Kyrpides N.C."/>
        </authorList>
    </citation>
    <scope>NUCLEOTIDE SEQUENCE [LARGE SCALE GENOMIC DNA]</scope>
    <source>
        <strain evidence="2 3">CGMCC 1.10822</strain>
    </source>
</reference>
<feature type="domain" description="DAGKc" evidence="1">
    <location>
        <begin position="1"/>
        <end position="129"/>
    </location>
</feature>